<organism evidence="2 3">
    <name type="scientific">Mollisia scopiformis</name>
    <name type="common">Conifer needle endophyte fungus</name>
    <name type="synonym">Phialocephala scopiformis</name>
    <dbReference type="NCBI Taxonomy" id="149040"/>
    <lineage>
        <taxon>Eukaryota</taxon>
        <taxon>Fungi</taxon>
        <taxon>Dikarya</taxon>
        <taxon>Ascomycota</taxon>
        <taxon>Pezizomycotina</taxon>
        <taxon>Leotiomycetes</taxon>
        <taxon>Helotiales</taxon>
        <taxon>Mollisiaceae</taxon>
        <taxon>Mollisia</taxon>
    </lineage>
</organism>
<dbReference type="InterPro" id="IPR001509">
    <property type="entry name" value="Epimerase_deHydtase"/>
</dbReference>
<evidence type="ECO:0000313" key="2">
    <source>
        <dbReference type="EMBL" id="KUJ16152.1"/>
    </source>
</evidence>
<dbReference type="GO" id="GO:0004029">
    <property type="term" value="F:aldehyde dehydrogenase (NAD+) activity"/>
    <property type="evidence" value="ECO:0007669"/>
    <property type="project" value="TreeGrafter"/>
</dbReference>
<evidence type="ECO:0000259" key="1">
    <source>
        <dbReference type="Pfam" id="PF01370"/>
    </source>
</evidence>
<dbReference type="InterPro" id="IPR036291">
    <property type="entry name" value="NAD(P)-bd_dom_sf"/>
</dbReference>
<dbReference type="AlphaFoldDB" id="A0A194X8P0"/>
<evidence type="ECO:0000313" key="3">
    <source>
        <dbReference type="Proteomes" id="UP000070700"/>
    </source>
</evidence>
<dbReference type="PANTHER" id="PTHR48079:SF6">
    <property type="entry name" value="NAD(P)-BINDING DOMAIN-CONTAINING PROTEIN-RELATED"/>
    <property type="match status" value="1"/>
</dbReference>
<gene>
    <name evidence="2" type="ORF">LY89DRAFT_75870</name>
</gene>
<keyword evidence="3" id="KW-1185">Reference proteome</keyword>
<reference evidence="2 3" key="1">
    <citation type="submission" date="2015-10" db="EMBL/GenBank/DDBJ databases">
        <title>Full genome of DAOMC 229536 Phialocephala scopiformis, a fungal endophyte of spruce producing the potent anti-insectan compound rugulosin.</title>
        <authorList>
            <consortium name="DOE Joint Genome Institute"/>
            <person name="Walker A.K."/>
            <person name="Frasz S.L."/>
            <person name="Seifert K.A."/>
            <person name="Miller J.D."/>
            <person name="Mondo S.J."/>
            <person name="Labutti K."/>
            <person name="Lipzen A."/>
            <person name="Dockter R."/>
            <person name="Kennedy M."/>
            <person name="Grigoriev I.V."/>
            <person name="Spatafora J.W."/>
        </authorList>
    </citation>
    <scope>NUCLEOTIDE SEQUENCE [LARGE SCALE GENOMIC DNA]</scope>
    <source>
        <strain evidence="2 3">CBS 120377</strain>
    </source>
</reference>
<feature type="domain" description="NAD-dependent epimerase/dehydratase" evidence="1">
    <location>
        <begin position="155"/>
        <end position="236"/>
    </location>
</feature>
<name>A0A194X8P0_MOLSC</name>
<dbReference type="RefSeq" id="XP_018070507.1">
    <property type="nucleotide sequence ID" value="XM_018221441.1"/>
</dbReference>
<dbReference type="STRING" id="149040.A0A194X8P0"/>
<dbReference type="KEGG" id="psco:LY89DRAFT_75870"/>
<dbReference type="Proteomes" id="UP000070700">
    <property type="component" value="Unassembled WGS sequence"/>
</dbReference>
<protein>
    <submittedName>
        <fullName evidence="2">NAD(P)-binding protein</fullName>
    </submittedName>
</protein>
<dbReference type="GeneID" id="28831167"/>
<dbReference type="SUPFAM" id="SSF51735">
    <property type="entry name" value="NAD(P)-binding Rossmann-fold domains"/>
    <property type="match status" value="1"/>
</dbReference>
<proteinExistence type="predicted"/>
<dbReference type="Gene3D" id="3.40.50.720">
    <property type="entry name" value="NAD(P)-binding Rossmann-like Domain"/>
    <property type="match status" value="1"/>
</dbReference>
<feature type="domain" description="NAD-dependent epimerase/dehydratase" evidence="1">
    <location>
        <begin position="5"/>
        <end position="88"/>
    </location>
</feature>
<dbReference type="PANTHER" id="PTHR48079">
    <property type="entry name" value="PROTEIN YEEZ"/>
    <property type="match status" value="1"/>
</dbReference>
<dbReference type="InterPro" id="IPR051783">
    <property type="entry name" value="NAD(P)-dependent_oxidoreduct"/>
</dbReference>
<dbReference type="GO" id="GO:0005737">
    <property type="term" value="C:cytoplasm"/>
    <property type="evidence" value="ECO:0007669"/>
    <property type="project" value="TreeGrafter"/>
</dbReference>
<dbReference type="OrthoDB" id="2130169at2759"/>
<dbReference type="InParanoid" id="A0A194X8P0"/>
<dbReference type="Pfam" id="PF01370">
    <property type="entry name" value="Epimerase"/>
    <property type="match status" value="2"/>
</dbReference>
<accession>A0A194X8P0</accession>
<dbReference type="EMBL" id="KQ947416">
    <property type="protein sequence ID" value="KUJ16152.1"/>
    <property type="molecule type" value="Genomic_DNA"/>
</dbReference>
<sequence length="355" mass="38769">MAPKIFITGVTGYIGGDALYALEKAHPDYEYTAIVRNSDKGAPVAAVYPKIRLVYGTLDDSELIEEESARADIVIHTADSSDHPRAAKAIAAGLAKGHTKENPGYWLHTSGTGILIWKDVEDGKFGEPPSQPPYDDLENVTGLTGLPDKAFHRDVDKIVLAAGSDSVKTAIVCPPTIYGPGRGPGNKDSRQVYYLCKLTLNEGQAPMVGKGLTEWDNVHVHDLSDLFVLLVDAALKGDKELDSKLWGKEGYFLAENGHHVWGELSKQIGEVAFEKGYIKEKDVKPMSREEVEKVTGFQGQTWGLNSKGYAKRARKYLGWTPKSRSLKDELPYILDHEATLLGIKKGHAEKAAGAN</sequence>